<dbReference type="Proteomes" id="UP001498476">
    <property type="component" value="Unassembled WGS sequence"/>
</dbReference>
<evidence type="ECO:0000313" key="2">
    <source>
        <dbReference type="EMBL" id="KAK7408763.1"/>
    </source>
</evidence>
<evidence type="ECO:0000256" key="1">
    <source>
        <dbReference type="SAM" id="MobiDB-lite"/>
    </source>
</evidence>
<dbReference type="EMBL" id="JAZAVJ010000174">
    <property type="protein sequence ID" value="KAK7408763.1"/>
    <property type="molecule type" value="Genomic_DNA"/>
</dbReference>
<feature type="compositionally biased region" description="Acidic residues" evidence="1">
    <location>
        <begin position="26"/>
        <end position="43"/>
    </location>
</feature>
<name>A0ABR1GTE6_9HYPO</name>
<organism evidence="2 3">
    <name type="scientific">Neonectria punicea</name>
    <dbReference type="NCBI Taxonomy" id="979145"/>
    <lineage>
        <taxon>Eukaryota</taxon>
        <taxon>Fungi</taxon>
        <taxon>Dikarya</taxon>
        <taxon>Ascomycota</taxon>
        <taxon>Pezizomycotina</taxon>
        <taxon>Sordariomycetes</taxon>
        <taxon>Hypocreomycetidae</taxon>
        <taxon>Hypocreales</taxon>
        <taxon>Nectriaceae</taxon>
        <taxon>Neonectria</taxon>
    </lineage>
</organism>
<comment type="caution">
    <text evidence="2">The sequence shown here is derived from an EMBL/GenBank/DDBJ whole genome shotgun (WGS) entry which is preliminary data.</text>
</comment>
<protein>
    <submittedName>
        <fullName evidence="2">Uncharacterized protein</fullName>
    </submittedName>
</protein>
<keyword evidence="3" id="KW-1185">Reference proteome</keyword>
<sequence>MDGSSIKNVRLARKVSSKKGPFDSAFSDDDDSTMYDDDTEFEDEMRSPVRQTKRKPLARLRRPGRLTQMWKDYKLGRKLRKGDELWRPNGDGDGFFWRSETGFIDKDNKTPNWRAKWVVEVRDTRHVPTCEIWGPEGPREPNFDAWHWISERPQNINLAHSQELRRRRIVSDPYW</sequence>
<gene>
    <name evidence="2" type="ORF">QQX98_009061</name>
</gene>
<evidence type="ECO:0000313" key="3">
    <source>
        <dbReference type="Proteomes" id="UP001498476"/>
    </source>
</evidence>
<accession>A0ABR1GTE6</accession>
<proteinExistence type="predicted"/>
<feature type="region of interest" description="Disordered" evidence="1">
    <location>
        <begin position="14"/>
        <end position="56"/>
    </location>
</feature>
<reference evidence="2 3" key="1">
    <citation type="journal article" date="2025" name="Microbiol. Resour. Announc.">
        <title>Draft genome sequences for Neonectria magnoliae and Neonectria punicea, canker pathogens of Liriodendron tulipifera and Acer saccharum in West Virginia.</title>
        <authorList>
            <person name="Petronek H.M."/>
            <person name="Kasson M.T."/>
            <person name="Metheny A.M."/>
            <person name="Stauder C.M."/>
            <person name="Lovett B."/>
            <person name="Lynch S.C."/>
            <person name="Garnas J.R."/>
            <person name="Kasson L.R."/>
            <person name="Stajich J.E."/>
        </authorList>
    </citation>
    <scope>NUCLEOTIDE SEQUENCE [LARGE SCALE GENOMIC DNA]</scope>
    <source>
        <strain evidence="2 3">NRRL 64653</strain>
    </source>
</reference>